<dbReference type="STRING" id="15368.A0A0Q3Q5E0"/>
<evidence type="ECO:0000256" key="5">
    <source>
        <dbReference type="ARBA" id="ARBA00023136"/>
    </source>
</evidence>
<dbReference type="SUPFAM" id="SSF50685">
    <property type="entry name" value="Barwin-like endoglucanases"/>
    <property type="match status" value="1"/>
</dbReference>
<dbReference type="InterPro" id="IPR036749">
    <property type="entry name" value="Expansin_CBD_sf"/>
</dbReference>
<evidence type="ECO:0000256" key="4">
    <source>
        <dbReference type="ARBA" id="ARBA00022729"/>
    </source>
</evidence>
<dbReference type="AlphaFoldDB" id="A0A0Q3Q5E0"/>
<evidence type="ECO:0000256" key="3">
    <source>
        <dbReference type="ARBA" id="ARBA00022525"/>
    </source>
</evidence>
<feature type="signal peptide" evidence="6">
    <location>
        <begin position="1"/>
        <end position="29"/>
    </location>
</feature>
<dbReference type="PANTHER" id="PTHR31867">
    <property type="entry name" value="EXPANSIN-A15"/>
    <property type="match status" value="1"/>
</dbReference>
<dbReference type="CDD" id="cd22274">
    <property type="entry name" value="DPBB_EXPA_N"/>
    <property type="match status" value="1"/>
</dbReference>
<dbReference type="InterPro" id="IPR007112">
    <property type="entry name" value="Expansin/allergen_DPBB_dom"/>
</dbReference>
<dbReference type="EMBL" id="CM000882">
    <property type="protein sequence ID" value="KQJ96857.1"/>
    <property type="molecule type" value="Genomic_DNA"/>
</dbReference>
<dbReference type="SUPFAM" id="SSF49590">
    <property type="entry name" value="PHL pollen allergen"/>
    <property type="match status" value="1"/>
</dbReference>
<evidence type="ECO:0000256" key="6">
    <source>
        <dbReference type="RuleBase" id="RU365023"/>
    </source>
</evidence>
<dbReference type="SMART" id="SM00837">
    <property type="entry name" value="DPBB_1"/>
    <property type="match status" value="1"/>
</dbReference>
<feature type="chain" id="PRO_5043073454" description="Expansin" evidence="6">
    <location>
        <begin position="30"/>
        <end position="259"/>
    </location>
</feature>
<evidence type="ECO:0000313" key="10">
    <source>
        <dbReference type="EnsemblPlants" id="KQJ96857"/>
    </source>
</evidence>
<keyword evidence="11" id="KW-1185">Reference proteome</keyword>
<reference evidence="9 10" key="1">
    <citation type="journal article" date="2010" name="Nature">
        <title>Genome sequencing and analysis of the model grass Brachypodium distachyon.</title>
        <authorList>
            <consortium name="International Brachypodium Initiative"/>
        </authorList>
    </citation>
    <scope>NUCLEOTIDE SEQUENCE [LARGE SCALE GENOMIC DNA]</scope>
    <source>
        <strain evidence="9 10">Bd21</strain>
    </source>
</reference>
<dbReference type="Pfam" id="PF01357">
    <property type="entry name" value="Expansin_C"/>
    <property type="match status" value="1"/>
</dbReference>
<dbReference type="InterPro" id="IPR007117">
    <property type="entry name" value="Expansin_CBD"/>
</dbReference>
<dbReference type="EnsemblPlants" id="KQJ96857">
    <property type="protein sequence ID" value="KQJ96857"/>
    <property type="gene ID" value="BRADI_3g27470v3"/>
</dbReference>
<feature type="domain" description="Expansin-like CBD" evidence="8">
    <location>
        <begin position="174"/>
        <end position="253"/>
    </location>
</feature>
<dbReference type="KEGG" id="bdi:100839117"/>
<keyword evidence="5" id="KW-0472">Membrane</keyword>
<dbReference type="InterPro" id="IPR009009">
    <property type="entry name" value="RlpA-like_DPBB"/>
</dbReference>
<evidence type="ECO:0000313" key="11">
    <source>
        <dbReference type="Proteomes" id="UP000008810"/>
    </source>
</evidence>
<evidence type="ECO:0000259" key="7">
    <source>
        <dbReference type="PROSITE" id="PS50842"/>
    </source>
</evidence>
<dbReference type="GO" id="GO:0016020">
    <property type="term" value="C:membrane"/>
    <property type="evidence" value="ECO:0007669"/>
    <property type="project" value="UniProtKB-SubCell"/>
</dbReference>
<evidence type="ECO:0000256" key="2">
    <source>
        <dbReference type="ARBA" id="ARBA00022512"/>
    </source>
</evidence>
<dbReference type="InterPro" id="IPR002963">
    <property type="entry name" value="Expansin"/>
</dbReference>
<dbReference type="OrthoDB" id="584829at2759"/>
<keyword evidence="6" id="KW-0961">Cell wall biogenesis/degradation</keyword>
<evidence type="ECO:0000256" key="1">
    <source>
        <dbReference type="ARBA" id="ARBA00005392"/>
    </source>
</evidence>
<reference evidence="9" key="2">
    <citation type="submission" date="2017-06" db="EMBL/GenBank/DDBJ databases">
        <title>WGS assembly of Brachypodium distachyon.</title>
        <authorList>
            <consortium name="The International Brachypodium Initiative"/>
            <person name="Lucas S."/>
            <person name="Harmon-Smith M."/>
            <person name="Lail K."/>
            <person name="Tice H."/>
            <person name="Grimwood J."/>
            <person name="Bruce D."/>
            <person name="Barry K."/>
            <person name="Shu S."/>
            <person name="Lindquist E."/>
            <person name="Wang M."/>
            <person name="Pitluck S."/>
            <person name="Vogel J.P."/>
            <person name="Garvin D.F."/>
            <person name="Mockler T.C."/>
            <person name="Schmutz J."/>
            <person name="Rokhsar D."/>
            <person name="Bevan M.W."/>
        </authorList>
    </citation>
    <scope>NUCLEOTIDE SEQUENCE</scope>
    <source>
        <strain evidence="9">Bd21</strain>
    </source>
</reference>
<dbReference type="Gene3D" id="2.60.40.760">
    <property type="entry name" value="Expansin, cellulose-binding-like domain"/>
    <property type="match status" value="1"/>
</dbReference>
<keyword evidence="4 6" id="KW-0732">Signal</keyword>
<dbReference type="InterPro" id="IPR007118">
    <property type="entry name" value="Expan_Lol_pI"/>
</dbReference>
<dbReference type="Gene3D" id="2.40.40.10">
    <property type="entry name" value="RlpA-like domain"/>
    <property type="match status" value="1"/>
</dbReference>
<dbReference type="Gramene" id="KQJ96857">
    <property type="protein sequence ID" value="KQJ96857"/>
    <property type="gene ID" value="BRADI_3g27470v3"/>
</dbReference>
<dbReference type="PRINTS" id="PR01226">
    <property type="entry name" value="EXPANSIN"/>
</dbReference>
<dbReference type="GO" id="GO:0005576">
    <property type="term" value="C:extracellular region"/>
    <property type="evidence" value="ECO:0007669"/>
    <property type="project" value="InterPro"/>
</dbReference>
<accession>A0A0Q3Q5E0</accession>
<evidence type="ECO:0000259" key="8">
    <source>
        <dbReference type="PROSITE" id="PS50843"/>
    </source>
</evidence>
<name>A0A0Q3Q5E0_BRADI</name>
<protein>
    <recommendedName>
        <fullName evidence="6">Expansin</fullName>
    </recommendedName>
</protein>
<sequence length="259" mass="27252">MTMEASKSLPAFLALAVAAALMFLAPASAGWSQGSATFYGGSDASGTMGGACGYGNLYFTGYGKSTAALSVAMFNDGASCGQCYQISCDYQTNPQWCRQGTSVTITATNLCPANYALPSNNGGWCNPPRAHFDMAEPAWLQIGVYQGGYIPVLYQRVSCVKQGGVRFTVTGKNYFELVLVSNVGGSGSVQAMWAKSANTGQVAMSRNWGANWQCLAGLVGQAITFGVTTTGGQTIVFQNVVPASWSFGMSFISNLQFTY</sequence>
<dbReference type="ExpressionAtlas" id="A0A0Q3Q5E0">
    <property type="expression patterns" value="differential"/>
</dbReference>
<organism evidence="9">
    <name type="scientific">Brachypodium distachyon</name>
    <name type="common">Purple false brome</name>
    <name type="synonym">Trachynia distachya</name>
    <dbReference type="NCBI Taxonomy" id="15368"/>
    <lineage>
        <taxon>Eukaryota</taxon>
        <taxon>Viridiplantae</taxon>
        <taxon>Streptophyta</taxon>
        <taxon>Embryophyta</taxon>
        <taxon>Tracheophyta</taxon>
        <taxon>Spermatophyta</taxon>
        <taxon>Magnoliopsida</taxon>
        <taxon>Liliopsida</taxon>
        <taxon>Poales</taxon>
        <taxon>Poaceae</taxon>
        <taxon>BOP clade</taxon>
        <taxon>Pooideae</taxon>
        <taxon>Stipodae</taxon>
        <taxon>Brachypodieae</taxon>
        <taxon>Brachypodium</taxon>
    </lineage>
</organism>
<keyword evidence="3 6" id="KW-0964">Secreted</keyword>
<dbReference type="PROSITE" id="PS50842">
    <property type="entry name" value="EXPANSIN_EG45"/>
    <property type="match status" value="1"/>
</dbReference>
<gene>
    <name evidence="10" type="primary">LOC100839117</name>
    <name evidence="9" type="ORF">BRADI_3g27470v3</name>
</gene>
<dbReference type="RefSeq" id="XP_003573969.2">
    <property type="nucleotide sequence ID" value="XM_003573921.3"/>
</dbReference>
<dbReference type="PROSITE" id="PS50843">
    <property type="entry name" value="EXPANSIN_CBD"/>
    <property type="match status" value="1"/>
</dbReference>
<proteinExistence type="inferred from homology"/>
<dbReference type="GO" id="GO:0009664">
    <property type="term" value="P:plant-type cell wall organization"/>
    <property type="evidence" value="ECO:0007669"/>
    <property type="project" value="InterPro"/>
</dbReference>
<dbReference type="Proteomes" id="UP000008810">
    <property type="component" value="Chromosome 3"/>
</dbReference>
<feature type="domain" description="Expansin-like EG45" evidence="7">
    <location>
        <begin position="49"/>
        <end position="164"/>
    </location>
</feature>
<dbReference type="InterPro" id="IPR036908">
    <property type="entry name" value="RlpA-like_sf"/>
</dbReference>
<dbReference type="FunCoup" id="A0A0Q3Q5E0">
    <property type="interactions" value="12"/>
</dbReference>
<evidence type="ECO:0000313" key="9">
    <source>
        <dbReference type="EMBL" id="KQJ96857.1"/>
    </source>
</evidence>
<comment type="subcellular location">
    <subcellularLocation>
        <location evidence="6">Secreted</location>
        <location evidence="6">Cell wall</location>
    </subcellularLocation>
    <subcellularLocation>
        <location evidence="6">Membrane</location>
        <topology evidence="6">Peripheral membrane protein</topology>
    </subcellularLocation>
</comment>
<dbReference type="PRINTS" id="PR01225">
    <property type="entry name" value="EXPANSNFAMLY"/>
</dbReference>
<comment type="function">
    <text evidence="6">Causes loosening and extension of plant cell walls by disrupting non-covalent bonding between cellulose microfibrils and matrix glucans. No enzymatic activity has been found.</text>
</comment>
<reference evidence="10" key="3">
    <citation type="submission" date="2018-08" db="UniProtKB">
        <authorList>
            <consortium name="EnsemblPlants"/>
        </authorList>
    </citation>
    <scope>IDENTIFICATION</scope>
    <source>
        <strain evidence="10">cv. Bd21</strain>
    </source>
</reference>
<dbReference type="Pfam" id="PF03330">
    <property type="entry name" value="DPBB_1"/>
    <property type="match status" value="1"/>
</dbReference>
<keyword evidence="2 6" id="KW-0134">Cell wall</keyword>
<comment type="similarity">
    <text evidence="1 6">Belongs to the expansin family. Expansin A subfamily.</text>
</comment>
<dbReference type="GeneID" id="100839117"/>